<name>A0A2S0VS69_9ALTE</name>
<organism evidence="3 4">
    <name type="scientific">Saccharobesus litoralis</name>
    <dbReference type="NCBI Taxonomy" id="2172099"/>
    <lineage>
        <taxon>Bacteria</taxon>
        <taxon>Pseudomonadati</taxon>
        <taxon>Pseudomonadota</taxon>
        <taxon>Gammaproteobacteria</taxon>
        <taxon>Alteromonadales</taxon>
        <taxon>Alteromonadaceae</taxon>
        <taxon>Saccharobesus</taxon>
    </lineage>
</organism>
<accession>A0A2S0VS69</accession>
<dbReference type="RefSeq" id="WP_108603098.1">
    <property type="nucleotide sequence ID" value="NZ_CP026604.1"/>
</dbReference>
<feature type="domain" description="GIY-YIG" evidence="2">
    <location>
        <begin position="12"/>
        <end position="87"/>
    </location>
</feature>
<dbReference type="InterPro" id="IPR050190">
    <property type="entry name" value="UPF0213_domain"/>
</dbReference>
<dbReference type="Gene3D" id="3.40.1440.10">
    <property type="entry name" value="GIY-YIG endonuclease"/>
    <property type="match status" value="1"/>
</dbReference>
<dbReference type="Pfam" id="PF01541">
    <property type="entry name" value="GIY-YIG"/>
    <property type="match status" value="1"/>
</dbReference>
<dbReference type="InterPro" id="IPR000305">
    <property type="entry name" value="GIY-YIG_endonuc"/>
</dbReference>
<dbReference type="SUPFAM" id="SSF82771">
    <property type="entry name" value="GIY-YIG endonuclease"/>
    <property type="match status" value="1"/>
</dbReference>
<gene>
    <name evidence="3" type="ORF">C2869_11660</name>
</gene>
<evidence type="ECO:0000313" key="3">
    <source>
        <dbReference type="EMBL" id="AWB67049.1"/>
    </source>
</evidence>
<dbReference type="OrthoDB" id="9797095at2"/>
<dbReference type="PROSITE" id="PS50164">
    <property type="entry name" value="GIY_YIG"/>
    <property type="match status" value="1"/>
</dbReference>
<protein>
    <submittedName>
        <fullName evidence="3">GIY-YIG nuclease family protein</fullName>
    </submittedName>
</protein>
<evidence type="ECO:0000259" key="2">
    <source>
        <dbReference type="PROSITE" id="PS50164"/>
    </source>
</evidence>
<dbReference type="KEGG" id="cate:C2869_11660"/>
<dbReference type="EMBL" id="CP026604">
    <property type="protein sequence ID" value="AWB67049.1"/>
    <property type="molecule type" value="Genomic_DNA"/>
</dbReference>
<proteinExistence type="inferred from homology"/>
<dbReference type="PANTHER" id="PTHR34477">
    <property type="entry name" value="UPF0213 PROTEIN YHBQ"/>
    <property type="match status" value="1"/>
</dbReference>
<keyword evidence="4" id="KW-1185">Reference proteome</keyword>
<comment type="similarity">
    <text evidence="1">Belongs to the UPF0213 family.</text>
</comment>
<evidence type="ECO:0000256" key="1">
    <source>
        <dbReference type="ARBA" id="ARBA00007435"/>
    </source>
</evidence>
<reference evidence="3 4" key="1">
    <citation type="submission" date="2018-01" db="EMBL/GenBank/DDBJ databases">
        <title>Genome sequence of a Cantenovulum-like bacteria.</title>
        <authorList>
            <person name="Tan W.R."/>
            <person name="Lau N.-S."/>
            <person name="Go F."/>
            <person name="Amirul A.-A.A."/>
        </authorList>
    </citation>
    <scope>NUCLEOTIDE SEQUENCE [LARGE SCALE GENOMIC DNA]</scope>
    <source>
        <strain evidence="3 4">CCB-QB4</strain>
    </source>
</reference>
<evidence type="ECO:0000313" key="4">
    <source>
        <dbReference type="Proteomes" id="UP000244441"/>
    </source>
</evidence>
<sequence>MNISLARLDAREKWSVYLILASDTSLYCGITNDVERRFKQHQTGKGAKYFRGRQPVKVAWQLNNLTHRQAAAIEPKIKKLSRKRKCQLVNQQSNYSELEQILATK</sequence>
<dbReference type="PANTHER" id="PTHR34477:SF1">
    <property type="entry name" value="UPF0213 PROTEIN YHBQ"/>
    <property type="match status" value="1"/>
</dbReference>
<dbReference type="Proteomes" id="UP000244441">
    <property type="component" value="Chromosome"/>
</dbReference>
<dbReference type="InterPro" id="IPR035901">
    <property type="entry name" value="GIY-YIG_endonuc_sf"/>
</dbReference>
<dbReference type="AlphaFoldDB" id="A0A2S0VS69"/>
<dbReference type="CDD" id="cd10456">
    <property type="entry name" value="GIY-YIG_UPF0213"/>
    <property type="match status" value="1"/>
</dbReference>